<dbReference type="Proteomes" id="UP000004471">
    <property type="component" value="Unassembled WGS sequence"/>
</dbReference>
<evidence type="ECO:0000256" key="1">
    <source>
        <dbReference type="SAM" id="Phobius"/>
    </source>
</evidence>
<name>F3FEL1_PSESX</name>
<evidence type="ECO:0000313" key="3">
    <source>
        <dbReference type="Proteomes" id="UP000004471"/>
    </source>
</evidence>
<comment type="caution">
    <text evidence="2">The sequence shown here is derived from an EMBL/GenBank/DDBJ whole genome shotgun (WGS) entry which is preliminary data.</text>
</comment>
<keyword evidence="1" id="KW-1133">Transmembrane helix</keyword>
<organism evidence="2 3">
    <name type="scientific">Pseudomonas syringae pv. japonica str. M301072</name>
    <dbReference type="NCBI Taxonomy" id="629262"/>
    <lineage>
        <taxon>Bacteria</taxon>
        <taxon>Pseudomonadati</taxon>
        <taxon>Pseudomonadota</taxon>
        <taxon>Gammaproteobacteria</taxon>
        <taxon>Pseudomonadales</taxon>
        <taxon>Pseudomonadaceae</taxon>
        <taxon>Pseudomonas</taxon>
        <taxon>Pseudomonas syringae</taxon>
    </lineage>
</organism>
<keyword evidence="1" id="KW-0472">Membrane</keyword>
<feature type="transmembrane region" description="Helical" evidence="1">
    <location>
        <begin position="7"/>
        <end position="33"/>
    </location>
</feature>
<evidence type="ECO:0008006" key="4">
    <source>
        <dbReference type="Google" id="ProtNLM"/>
    </source>
</evidence>
<dbReference type="EMBL" id="AEAH01000284">
    <property type="protein sequence ID" value="EGH28647.1"/>
    <property type="molecule type" value="Genomic_DNA"/>
</dbReference>
<protein>
    <recommendedName>
        <fullName evidence="4">Sulfite exporter TauE/SafE family protein</fullName>
    </recommendedName>
</protein>
<keyword evidence="1" id="KW-0812">Transmembrane</keyword>
<sequence length="37" mass="3620">MIEIVMFVLLGAAMGTLGGLFGIGGGLVAIPALGVLF</sequence>
<feature type="non-terminal residue" evidence="2">
    <location>
        <position position="37"/>
    </location>
</feature>
<accession>F3FEL1</accession>
<proteinExistence type="predicted"/>
<gene>
    <name evidence="2" type="ORF">PSYJA_06499</name>
</gene>
<reference evidence="2 3" key="1">
    <citation type="journal article" date="2011" name="PLoS Pathog.">
        <title>Dynamic evolution of pathogenicity revealed by sequencing and comparative genomics of 19 Pseudomonas syringae isolates.</title>
        <authorList>
            <person name="Baltrus D.A."/>
            <person name="Nishimura M.T."/>
            <person name="Romanchuk A."/>
            <person name="Chang J.H."/>
            <person name="Mukhtar M.S."/>
            <person name="Cherkis K."/>
            <person name="Roach J."/>
            <person name="Grant S.R."/>
            <person name="Jones C.D."/>
            <person name="Dangl J.L."/>
        </authorList>
    </citation>
    <scope>NUCLEOTIDE SEQUENCE [LARGE SCALE GENOMIC DNA]</scope>
    <source>
        <strain evidence="3">M301072PT</strain>
    </source>
</reference>
<dbReference type="AlphaFoldDB" id="F3FEL1"/>
<evidence type="ECO:0000313" key="2">
    <source>
        <dbReference type="EMBL" id="EGH28647.1"/>
    </source>
</evidence>
<dbReference type="HOGENOM" id="CLU_3352926_0_0_6"/>